<evidence type="ECO:0000256" key="7">
    <source>
        <dbReference type="HAMAP-Rule" id="MF_00168"/>
    </source>
</evidence>
<comment type="subunit">
    <text evidence="7">Homodimer. Within each dimer, one monomer is responsible for RNA recognition and catalysis, while the other monomer binds to the replacement base PreQ1.</text>
</comment>
<dbReference type="GO" id="GO:0008479">
    <property type="term" value="F:tRNA-guanosine(34) queuine transglycosylase activity"/>
    <property type="evidence" value="ECO:0007669"/>
    <property type="project" value="UniProtKB-UniRule"/>
</dbReference>
<feature type="domain" description="tRNA-guanine(15) transglycosylase-like" evidence="8">
    <location>
        <begin position="14"/>
        <end position="367"/>
    </location>
</feature>
<dbReference type="PANTHER" id="PTHR46499">
    <property type="entry name" value="QUEUINE TRNA-RIBOSYLTRANSFERASE"/>
    <property type="match status" value="1"/>
</dbReference>
<dbReference type="SUPFAM" id="SSF51713">
    <property type="entry name" value="tRNA-guanine transglycosylase"/>
    <property type="match status" value="1"/>
</dbReference>
<feature type="binding site" evidence="7">
    <location>
        <position position="309"/>
    </location>
    <ligand>
        <name>Zn(2+)</name>
        <dbReference type="ChEBI" id="CHEBI:29105"/>
    </ligand>
</feature>
<sequence>MFKFTLEKKSSQCKARTGTIETNHGVIKTPVFMPVGTRATVKAMNNDELKSIGSQIILSNTYHLYLKPGQEIIRKADGLHKFMNWDRPILTDSGGFQVFSLSKTRKITEEGVQFRSHIDGSKHFISPEKSMEIQNDLGSDIMMAFDECVPYPASYEYTEDSMKRTLRWLKRCKDYHKNTDKQNLFGIIQGGMYKDLREYSAKNTIDFDLPGYAIGGLSVGEPRDLMIDLLDFTTDFMPENKPRYLMGVGTPDYLFEAVEHGVDMCDCVLPTRIARNGTALTSKGKLVVKNAKYKDDFSALDDNCDCYACKNHTRAYIRHLLNVDEILGARLLSIHNLRFLIKLMENIRKSIEEDRYLEFKDEFYRNYGYDYHQKCDNIK</sequence>
<dbReference type="HAMAP" id="MF_00168">
    <property type="entry name" value="Q_tRNA_Tgt"/>
    <property type="match status" value="1"/>
</dbReference>
<dbReference type="RefSeq" id="WP_094208640.1">
    <property type="nucleotide sequence ID" value="NZ_AP031486.1"/>
</dbReference>
<dbReference type="InterPro" id="IPR004803">
    <property type="entry name" value="TGT"/>
</dbReference>
<feature type="active site" description="Nucleophile" evidence="7">
    <location>
        <position position="266"/>
    </location>
</feature>
<feature type="binding site" evidence="7">
    <location>
        <begin position="92"/>
        <end position="96"/>
    </location>
    <ligand>
        <name>substrate</name>
    </ligand>
</feature>
<dbReference type="InterPro" id="IPR050076">
    <property type="entry name" value="ArchSynthase1/Queuine_TRR"/>
</dbReference>
<dbReference type="Proteomes" id="UP000730862">
    <property type="component" value="Unassembled WGS sequence"/>
</dbReference>
<dbReference type="GO" id="GO:0046872">
    <property type="term" value="F:metal ion binding"/>
    <property type="evidence" value="ECO:0007669"/>
    <property type="project" value="UniProtKB-KW"/>
</dbReference>
<dbReference type="InterPro" id="IPR036511">
    <property type="entry name" value="TGT-like_sf"/>
</dbReference>
<dbReference type="AlphaFoldDB" id="A0A233VIZ2"/>
<comment type="caution">
    <text evidence="10">The sequence shown here is derived from an EMBL/GenBank/DDBJ whole genome shotgun (WGS) entry which is preliminary data.</text>
</comment>
<evidence type="ECO:0000256" key="2">
    <source>
        <dbReference type="ARBA" id="ARBA00022679"/>
    </source>
</evidence>
<feature type="binding site" evidence="7">
    <location>
        <position position="304"/>
    </location>
    <ligand>
        <name>Zn(2+)</name>
        <dbReference type="ChEBI" id="CHEBI:29105"/>
    </ligand>
</feature>
<gene>
    <name evidence="7 9" type="primary">tgt</name>
    <name evidence="10" type="ORF">B9N55_05900</name>
    <name evidence="9" type="ORF">KIA07_00485</name>
</gene>
<keyword evidence="1 7" id="KW-0328">Glycosyltransferase</keyword>
<keyword evidence="5 7" id="KW-0862">Zinc</keyword>
<name>A0A233VIZ2_FINMA</name>
<keyword evidence="2 7" id="KW-0808">Transferase</keyword>
<dbReference type="PANTHER" id="PTHR46499:SF1">
    <property type="entry name" value="QUEUINE TRNA-RIBOSYLTRANSFERASE"/>
    <property type="match status" value="1"/>
</dbReference>
<evidence type="ECO:0000313" key="10">
    <source>
        <dbReference type="EMBL" id="OXZ32349.1"/>
    </source>
</evidence>
<reference evidence="11" key="2">
    <citation type="submission" date="2017-04" db="EMBL/GenBank/DDBJ databases">
        <title>Finegoldia magna isolated from orthopedic joint implant-associated infections.</title>
        <authorList>
            <person name="Bjorklund S."/>
            <person name="Bruggemann H."/>
            <person name="Jensen A."/>
            <person name="Hellmark B."/>
            <person name="Soderquist B."/>
        </authorList>
    </citation>
    <scope>NUCLEOTIDE SEQUENCE [LARGE SCALE GENOMIC DNA]</scope>
    <source>
        <strain evidence="11">12T273</strain>
    </source>
</reference>
<evidence type="ECO:0000313" key="11">
    <source>
        <dbReference type="Proteomes" id="UP000215546"/>
    </source>
</evidence>
<comment type="similarity">
    <text evidence="7">Belongs to the queuine tRNA-ribosyltransferase family.</text>
</comment>
<protein>
    <recommendedName>
        <fullName evidence="7">Queuine tRNA-ribosyltransferase</fullName>
        <ecNumber evidence="7">2.4.2.29</ecNumber>
    </recommendedName>
    <alternativeName>
        <fullName evidence="7">Guanine insertion enzyme</fullName>
    </alternativeName>
    <alternativeName>
        <fullName evidence="7">tRNA-guanine transglycosylase</fullName>
    </alternativeName>
</protein>
<evidence type="ECO:0000256" key="4">
    <source>
        <dbReference type="ARBA" id="ARBA00022785"/>
    </source>
</evidence>
<evidence type="ECO:0000256" key="5">
    <source>
        <dbReference type="ARBA" id="ARBA00022833"/>
    </source>
</evidence>
<feature type="region of interest" description="RNA binding" evidence="7">
    <location>
        <begin position="247"/>
        <end position="253"/>
    </location>
</feature>
<dbReference type="EMBL" id="NDYE01000012">
    <property type="protein sequence ID" value="OXZ32349.1"/>
    <property type="molecule type" value="Genomic_DNA"/>
</dbReference>
<comment type="function">
    <text evidence="7">Catalyzes the base-exchange of a guanine (G) residue with the queuine precursor 7-aminomethyl-7-deazaguanine (PreQ1) at position 34 (anticodon wobble position) in tRNAs with GU(N) anticodons (tRNA-Asp, -Asn, -His and -Tyr). Catalysis occurs through a double-displacement mechanism. The nucleophile active site attacks the C1' of nucleotide 34 to detach the guanine base from the RNA, forming a covalent enzyme-RNA intermediate. The proton acceptor active site deprotonates the incoming PreQ1, allowing a nucleophilic attack on the C1' of the ribose to form the product. After dissociation, two additional enzymatic reactions on the tRNA convert PreQ1 to queuine (Q), resulting in the hypermodified nucleoside queuosine (7-(((4,5-cis-dihydroxy-2-cyclopenten-1-yl)amino)methyl)-7-deazaguanosine).</text>
</comment>
<dbReference type="Gene3D" id="3.20.20.105">
    <property type="entry name" value="Queuine tRNA-ribosyltransferase-like"/>
    <property type="match status" value="1"/>
</dbReference>
<reference evidence="9" key="3">
    <citation type="submission" date="2021-02" db="EMBL/GenBank/DDBJ databases">
        <title>Infant gut strain persistence is associated with maternal origin, phylogeny, and functional potential including surface adhesion and iron acquisition.</title>
        <authorList>
            <person name="Lou Y.C."/>
        </authorList>
    </citation>
    <scope>NUCLEOTIDE SEQUENCE</scope>
    <source>
        <strain evidence="9">L3_058_000G1_dasL3_058_000G1_concoct_72</strain>
    </source>
</reference>
<comment type="catalytic activity">
    <reaction evidence="6 7">
        <text>7-aminomethyl-7-carbaguanine + guanosine(34) in tRNA = 7-aminomethyl-7-carbaguanosine(34) in tRNA + guanine</text>
        <dbReference type="Rhea" id="RHEA:24104"/>
        <dbReference type="Rhea" id="RHEA-COMP:10341"/>
        <dbReference type="Rhea" id="RHEA-COMP:10342"/>
        <dbReference type="ChEBI" id="CHEBI:16235"/>
        <dbReference type="ChEBI" id="CHEBI:58703"/>
        <dbReference type="ChEBI" id="CHEBI:74269"/>
        <dbReference type="ChEBI" id="CHEBI:82833"/>
        <dbReference type="EC" id="2.4.2.29"/>
    </reaction>
</comment>
<evidence type="ECO:0000256" key="6">
    <source>
        <dbReference type="ARBA" id="ARBA00050112"/>
    </source>
</evidence>
<evidence type="ECO:0000313" key="9">
    <source>
        <dbReference type="EMBL" id="MBS5964131.1"/>
    </source>
</evidence>
<keyword evidence="4 7" id="KW-0671">Queuosine biosynthesis</keyword>
<feature type="binding site" evidence="7">
    <location>
        <position position="335"/>
    </location>
    <ligand>
        <name>Zn(2+)</name>
        <dbReference type="ChEBI" id="CHEBI:29105"/>
    </ligand>
</feature>
<dbReference type="NCBIfam" id="TIGR00449">
    <property type="entry name" value="tgt_general"/>
    <property type="match status" value="1"/>
</dbReference>
<reference evidence="10" key="1">
    <citation type="journal article" date="2017" name="J. Clin. Microbiol.">
        <title>Finegoldia magna Isolated from Orthopedic Joint Implant-Associated Infections.</title>
        <authorList>
            <person name="Soderquist B."/>
            <person name="Bjorklund S."/>
            <person name="Hellmark B."/>
            <person name="Jensen A."/>
            <person name="Bruggemann H."/>
        </authorList>
    </citation>
    <scope>NUCLEOTIDE SEQUENCE</scope>
    <source>
        <strain evidence="10">12T273</strain>
    </source>
</reference>
<keyword evidence="7" id="KW-0479">Metal-binding</keyword>
<dbReference type="Proteomes" id="UP000215546">
    <property type="component" value="Unassembled WGS sequence"/>
</dbReference>
<evidence type="ECO:0000256" key="3">
    <source>
        <dbReference type="ARBA" id="ARBA00022694"/>
    </source>
</evidence>
<feature type="binding site" evidence="7">
    <location>
        <position position="216"/>
    </location>
    <ligand>
        <name>substrate</name>
    </ligand>
</feature>
<accession>A0A233VIZ2</accession>
<feature type="region of interest" description="RNA binding; important for wobble base 34 recognition" evidence="7">
    <location>
        <begin position="271"/>
        <end position="275"/>
    </location>
</feature>
<feature type="binding site" evidence="7">
    <location>
        <position position="146"/>
    </location>
    <ligand>
        <name>substrate</name>
    </ligand>
</feature>
<dbReference type="NCBIfam" id="TIGR00430">
    <property type="entry name" value="Q_tRNA_tgt"/>
    <property type="match status" value="1"/>
</dbReference>
<dbReference type="EMBL" id="JAHAIK010000001">
    <property type="protein sequence ID" value="MBS5964131.1"/>
    <property type="molecule type" value="Genomic_DNA"/>
</dbReference>
<comment type="cofactor">
    <cofactor evidence="7">
        <name>Zn(2+)</name>
        <dbReference type="ChEBI" id="CHEBI:29105"/>
    </cofactor>
    <text evidence="7">Binds 1 zinc ion per subunit.</text>
</comment>
<dbReference type="FunFam" id="3.20.20.105:FF:000001">
    <property type="entry name" value="Queuine tRNA-ribosyltransferase"/>
    <property type="match status" value="1"/>
</dbReference>
<feature type="active site" description="Proton acceptor" evidence="7">
    <location>
        <position position="92"/>
    </location>
</feature>
<dbReference type="EC" id="2.4.2.29" evidence="7"/>
<organism evidence="10 11">
    <name type="scientific">Finegoldia magna</name>
    <name type="common">Peptostreptococcus magnus</name>
    <dbReference type="NCBI Taxonomy" id="1260"/>
    <lineage>
        <taxon>Bacteria</taxon>
        <taxon>Bacillati</taxon>
        <taxon>Bacillota</taxon>
        <taxon>Tissierellia</taxon>
        <taxon>Tissierellales</taxon>
        <taxon>Peptoniphilaceae</taxon>
        <taxon>Finegoldia</taxon>
    </lineage>
</organism>
<dbReference type="Pfam" id="PF01702">
    <property type="entry name" value="TGT"/>
    <property type="match status" value="1"/>
</dbReference>
<dbReference type="GO" id="GO:0008616">
    <property type="term" value="P:tRNA queuosine(34) biosynthetic process"/>
    <property type="evidence" value="ECO:0007669"/>
    <property type="project" value="UniProtKB-UniRule"/>
</dbReference>
<proteinExistence type="inferred from homology"/>
<dbReference type="UniPathway" id="UPA00392"/>
<feature type="binding site" evidence="7">
    <location>
        <position position="306"/>
    </location>
    <ligand>
        <name>Zn(2+)</name>
        <dbReference type="ChEBI" id="CHEBI:29105"/>
    </ligand>
</feature>
<feature type="binding site" evidence="7">
    <location>
        <position position="189"/>
    </location>
    <ligand>
        <name>substrate</name>
    </ligand>
</feature>
<keyword evidence="3 7" id="KW-0819">tRNA processing</keyword>
<dbReference type="GO" id="GO:0005829">
    <property type="term" value="C:cytosol"/>
    <property type="evidence" value="ECO:0007669"/>
    <property type="project" value="TreeGrafter"/>
</dbReference>
<comment type="pathway">
    <text evidence="7">tRNA modification; tRNA-queuosine biosynthesis.</text>
</comment>
<dbReference type="InterPro" id="IPR002616">
    <property type="entry name" value="tRNA_ribo_trans-like"/>
</dbReference>
<evidence type="ECO:0000259" key="8">
    <source>
        <dbReference type="Pfam" id="PF01702"/>
    </source>
</evidence>
<evidence type="ECO:0000256" key="1">
    <source>
        <dbReference type="ARBA" id="ARBA00022676"/>
    </source>
</evidence>